<evidence type="ECO:0000256" key="1">
    <source>
        <dbReference type="ARBA" id="ARBA00022801"/>
    </source>
</evidence>
<dbReference type="Gene3D" id="2.60.120.260">
    <property type="entry name" value="Galactose-binding domain-like"/>
    <property type="match status" value="1"/>
</dbReference>
<keyword evidence="6" id="KW-1185">Reference proteome</keyword>
<dbReference type="InterPro" id="IPR003305">
    <property type="entry name" value="CenC_carb-bd"/>
</dbReference>
<dbReference type="NCBIfam" id="TIGR04183">
    <property type="entry name" value="Por_Secre_tail"/>
    <property type="match status" value="1"/>
</dbReference>
<name>A0A915YFS9_9BACT</name>
<gene>
    <name evidence="5" type="ORF">AsAng_0029440</name>
</gene>
<dbReference type="KEGG" id="aup:AsAng_0029440"/>
<keyword evidence="1" id="KW-0378">Hydrolase</keyword>
<evidence type="ECO:0000256" key="2">
    <source>
        <dbReference type="SAM" id="SignalP"/>
    </source>
</evidence>
<evidence type="ECO:0000259" key="4">
    <source>
        <dbReference type="Pfam" id="PF18962"/>
    </source>
</evidence>
<feature type="signal peptide" evidence="2">
    <location>
        <begin position="1"/>
        <end position="25"/>
    </location>
</feature>
<dbReference type="Proteomes" id="UP001060919">
    <property type="component" value="Chromosome"/>
</dbReference>
<protein>
    <submittedName>
        <fullName evidence="5">Carbohydrate binding domain-containing protein</fullName>
    </submittedName>
</protein>
<dbReference type="PROSITE" id="PS51257">
    <property type="entry name" value="PROKAR_LIPOPROTEIN"/>
    <property type="match status" value="1"/>
</dbReference>
<dbReference type="SUPFAM" id="SSF49785">
    <property type="entry name" value="Galactose-binding domain-like"/>
    <property type="match status" value="1"/>
</dbReference>
<dbReference type="RefSeq" id="WP_264793326.1">
    <property type="nucleotide sequence ID" value="NZ_AP026867.1"/>
</dbReference>
<keyword evidence="2" id="KW-0732">Signal</keyword>
<feature type="domain" description="Secretion system C-terminal sorting" evidence="4">
    <location>
        <begin position="586"/>
        <end position="653"/>
    </location>
</feature>
<organism evidence="5 6">
    <name type="scientific">Aureispira anguillae</name>
    <dbReference type="NCBI Taxonomy" id="2864201"/>
    <lineage>
        <taxon>Bacteria</taxon>
        <taxon>Pseudomonadati</taxon>
        <taxon>Bacteroidota</taxon>
        <taxon>Saprospiria</taxon>
        <taxon>Saprospirales</taxon>
        <taxon>Saprospiraceae</taxon>
        <taxon>Aureispira</taxon>
    </lineage>
</organism>
<dbReference type="GO" id="GO:0016798">
    <property type="term" value="F:hydrolase activity, acting on glycosyl bonds"/>
    <property type="evidence" value="ECO:0007669"/>
    <property type="project" value="InterPro"/>
</dbReference>
<evidence type="ECO:0000313" key="5">
    <source>
        <dbReference type="EMBL" id="BDS12225.1"/>
    </source>
</evidence>
<dbReference type="Pfam" id="PF18962">
    <property type="entry name" value="Por_Secre_tail"/>
    <property type="match status" value="1"/>
</dbReference>
<sequence length="660" mass="70419">MMCKKSKFIMALLLILGCSVQAVMAQNSTFCPGNFFTNGDFEIGVPTNVSNNITLASGWDKIWAGNSEADYYDQFNAAIGAPPSPASGDYGSLWIDSRNLSNSTWREGMLNELATPVPLNTGNYAFSFDIACLHGSGDAEISVYGIYDPNYPGGYVYANSPTASHTPLNVNLFSASGLPQEIVLLGTVPVPNQCDDTYNSMTFSFSTNGLALTGNITHIAIASSDAIIQGGKYVAVDNFCMVVQDNGPDGDYCCDGNNLVQNGNFEAGNTGFLSTYTVGTFPGEYEVTTTAAAFGATVADHSFCSGNFPNNSNFMLVNGRTQQAGSNTIWGQPITGLEEGERYKFCVNFKNMPQCTFDVLPKITLQAGGSTTTATISTTPTDPCDWQSVEMNFTATSTTELIRIILDENGNGDGNDLAIDDIAVLKLASPGLNITVQHQGSNQQITASVNNISVADDSIAGDCEYAWFVAEVNNVSPLGIDIGTLASGNQAGNTVVPPGTSGSPWDLTTTFPDYVFAPNTLYVIGIYQRECGCYASDFAYQLTYNFAESNNGFQLTPEQIAKIVELIEQGHSSAATLSEREEALSIYPNPTNGVLVATLQDEAIQGIQIRSSIGTLIKNISLSGQNTREAIDFNELPAGAYIISVVGVSEKTYTSNFIKQ</sequence>
<proteinExistence type="predicted"/>
<accession>A0A915YFS9</accession>
<dbReference type="InterPro" id="IPR026444">
    <property type="entry name" value="Secre_tail"/>
</dbReference>
<feature type="chain" id="PRO_5036789253" evidence="2">
    <location>
        <begin position="26"/>
        <end position="660"/>
    </location>
</feature>
<feature type="domain" description="CBM-cenC" evidence="3">
    <location>
        <begin position="257"/>
        <end position="403"/>
    </location>
</feature>
<dbReference type="EMBL" id="AP026867">
    <property type="protein sequence ID" value="BDS12225.1"/>
    <property type="molecule type" value="Genomic_DNA"/>
</dbReference>
<dbReference type="Pfam" id="PF02018">
    <property type="entry name" value="CBM_4_9"/>
    <property type="match status" value="1"/>
</dbReference>
<evidence type="ECO:0000313" key="6">
    <source>
        <dbReference type="Proteomes" id="UP001060919"/>
    </source>
</evidence>
<dbReference type="InterPro" id="IPR008979">
    <property type="entry name" value="Galactose-bd-like_sf"/>
</dbReference>
<evidence type="ECO:0000259" key="3">
    <source>
        <dbReference type="Pfam" id="PF02018"/>
    </source>
</evidence>
<dbReference type="AlphaFoldDB" id="A0A915YFS9"/>
<reference evidence="5" key="1">
    <citation type="submission" date="2022-09" db="EMBL/GenBank/DDBJ databases">
        <title>Aureispira anguillicida sp. nov., isolated from Leptocephalus of Japanese eel Anguilla japonica.</title>
        <authorList>
            <person name="Yuasa K."/>
            <person name="Mekata T."/>
            <person name="Ikunari K."/>
        </authorList>
    </citation>
    <scope>NUCLEOTIDE SEQUENCE</scope>
    <source>
        <strain evidence="5">EL160426</strain>
    </source>
</reference>